<reference evidence="1" key="1">
    <citation type="submission" date="2023-04" db="EMBL/GenBank/DDBJ databases">
        <title>Phytophthora fragariaefolia NBRC 109709.</title>
        <authorList>
            <person name="Ichikawa N."/>
            <person name="Sato H."/>
            <person name="Tonouchi N."/>
        </authorList>
    </citation>
    <scope>NUCLEOTIDE SEQUENCE</scope>
    <source>
        <strain evidence="1">NBRC 109709</strain>
    </source>
</reference>
<name>A0A9W6XTJ0_9STRA</name>
<dbReference type="EMBL" id="BSXT01001758">
    <property type="protein sequence ID" value="GMF44994.1"/>
    <property type="molecule type" value="Genomic_DNA"/>
</dbReference>
<sequence length="125" mass="13515">MNTCICRYKTCRVWTYSPLVGVEGLPVHDVIRVSSSSSGYSINALNLDLECSHNVDDFRHASIVSAGVPRTTTGKICRKSPESTNTFPPNGSWSLSMMSRNVLSTASNACRCVIGASSQIIKMAL</sequence>
<dbReference type="AlphaFoldDB" id="A0A9W6XTJ0"/>
<accession>A0A9W6XTJ0</accession>
<organism evidence="1 2">
    <name type="scientific">Phytophthora fragariaefolia</name>
    <dbReference type="NCBI Taxonomy" id="1490495"/>
    <lineage>
        <taxon>Eukaryota</taxon>
        <taxon>Sar</taxon>
        <taxon>Stramenopiles</taxon>
        <taxon>Oomycota</taxon>
        <taxon>Peronosporomycetes</taxon>
        <taxon>Peronosporales</taxon>
        <taxon>Peronosporaceae</taxon>
        <taxon>Phytophthora</taxon>
    </lineage>
</organism>
<proteinExistence type="predicted"/>
<keyword evidence="2" id="KW-1185">Reference proteome</keyword>
<gene>
    <name evidence="1" type="ORF">Pfra01_001593700</name>
</gene>
<protein>
    <submittedName>
        <fullName evidence="1">Unnamed protein product</fullName>
    </submittedName>
</protein>
<evidence type="ECO:0000313" key="2">
    <source>
        <dbReference type="Proteomes" id="UP001165121"/>
    </source>
</evidence>
<evidence type="ECO:0000313" key="1">
    <source>
        <dbReference type="EMBL" id="GMF44994.1"/>
    </source>
</evidence>
<comment type="caution">
    <text evidence="1">The sequence shown here is derived from an EMBL/GenBank/DDBJ whole genome shotgun (WGS) entry which is preliminary data.</text>
</comment>
<dbReference type="Proteomes" id="UP001165121">
    <property type="component" value="Unassembled WGS sequence"/>
</dbReference>